<organism evidence="3">
    <name type="scientific">Caenorhabditis brenneri</name>
    <name type="common">Nematode worm</name>
    <dbReference type="NCBI Taxonomy" id="135651"/>
    <lineage>
        <taxon>Eukaryota</taxon>
        <taxon>Metazoa</taxon>
        <taxon>Ecdysozoa</taxon>
        <taxon>Nematoda</taxon>
        <taxon>Chromadorea</taxon>
        <taxon>Rhabditida</taxon>
        <taxon>Rhabditina</taxon>
        <taxon>Rhabditomorpha</taxon>
        <taxon>Rhabditoidea</taxon>
        <taxon>Rhabditidae</taxon>
        <taxon>Peloderinae</taxon>
        <taxon>Caenorhabditis</taxon>
    </lineage>
</organism>
<dbReference type="InParanoid" id="G0MQH6"/>
<feature type="signal peptide" evidence="1">
    <location>
        <begin position="1"/>
        <end position="17"/>
    </location>
</feature>
<evidence type="ECO:0000313" key="2">
    <source>
        <dbReference type="EMBL" id="EGT41534.1"/>
    </source>
</evidence>
<dbReference type="OMA" id="ISKCETE"/>
<gene>
    <name evidence="2" type="ORF">CAEBREN_13920</name>
</gene>
<dbReference type="AlphaFoldDB" id="G0MQH6"/>
<dbReference type="HOGENOM" id="CLU_1225723_0_0_1"/>
<evidence type="ECO:0008006" key="4">
    <source>
        <dbReference type="Google" id="ProtNLM"/>
    </source>
</evidence>
<sequence>MIKLLVLLLSLSISIHAGNQEWLLAQIDADTNSSNETEVDRCDDEFTDMKVCISSIVEKYDFDGLTSNIMKKELILSILDEVQNASCFETTNCTIVKVGNYVFDSFAFIGEAVFREGFECLVTEMDTLSAKASQCVNLLLTSGEIKDMKGESFYFAAKLLSECTISKFSCSEDEQYALIAGAHRIIELIESSTHPEKILKEIGVPEDSISKEEMAAVLSYFVSIFK</sequence>
<dbReference type="Proteomes" id="UP000008068">
    <property type="component" value="Unassembled WGS sequence"/>
</dbReference>
<reference evidence="3" key="1">
    <citation type="submission" date="2011-07" db="EMBL/GenBank/DDBJ databases">
        <authorList>
            <consortium name="Caenorhabditis brenneri Sequencing and Analysis Consortium"/>
            <person name="Wilson R.K."/>
        </authorList>
    </citation>
    <scope>NUCLEOTIDE SEQUENCE [LARGE SCALE GENOMIC DNA]</scope>
    <source>
        <strain evidence="3">PB2801</strain>
    </source>
</reference>
<dbReference type="OrthoDB" id="5802545at2759"/>
<proteinExistence type="predicted"/>
<evidence type="ECO:0000313" key="3">
    <source>
        <dbReference type="Proteomes" id="UP000008068"/>
    </source>
</evidence>
<feature type="chain" id="PRO_5003403873" description="DUF19 domain-containing protein" evidence="1">
    <location>
        <begin position="18"/>
        <end position="226"/>
    </location>
</feature>
<accession>G0MQH6</accession>
<keyword evidence="3" id="KW-1185">Reference proteome</keyword>
<dbReference type="eggNOG" id="ENOG502TIZ8">
    <property type="taxonomic scope" value="Eukaryota"/>
</dbReference>
<keyword evidence="1" id="KW-0732">Signal</keyword>
<name>G0MQH6_CAEBE</name>
<dbReference type="EMBL" id="GL379807">
    <property type="protein sequence ID" value="EGT41534.1"/>
    <property type="molecule type" value="Genomic_DNA"/>
</dbReference>
<dbReference type="FunCoup" id="G0MQH6">
    <property type="interactions" value="370"/>
</dbReference>
<protein>
    <recommendedName>
        <fullName evidence="4">DUF19 domain-containing protein</fullName>
    </recommendedName>
</protein>
<evidence type="ECO:0000256" key="1">
    <source>
        <dbReference type="SAM" id="SignalP"/>
    </source>
</evidence>